<organism evidence="2">
    <name type="scientific">viral metagenome</name>
    <dbReference type="NCBI Taxonomy" id="1070528"/>
    <lineage>
        <taxon>unclassified sequences</taxon>
        <taxon>metagenomes</taxon>
        <taxon>organismal metagenomes</taxon>
    </lineage>
</organism>
<feature type="region of interest" description="Disordered" evidence="1">
    <location>
        <begin position="56"/>
        <end position="88"/>
    </location>
</feature>
<evidence type="ECO:0000256" key="1">
    <source>
        <dbReference type="SAM" id="MobiDB-lite"/>
    </source>
</evidence>
<feature type="compositionally biased region" description="Basic residues" evidence="1">
    <location>
        <begin position="16"/>
        <end position="25"/>
    </location>
</feature>
<protein>
    <submittedName>
        <fullName evidence="2">Uncharacterized protein</fullName>
    </submittedName>
</protein>
<reference evidence="2" key="1">
    <citation type="journal article" date="2020" name="Nature">
        <title>Giant virus diversity and host interactions through global metagenomics.</title>
        <authorList>
            <person name="Schulz F."/>
            <person name="Roux S."/>
            <person name="Paez-Espino D."/>
            <person name="Jungbluth S."/>
            <person name="Walsh D.A."/>
            <person name="Denef V.J."/>
            <person name="McMahon K.D."/>
            <person name="Konstantinidis K.T."/>
            <person name="Eloe-Fadrosh E.A."/>
            <person name="Kyrpides N.C."/>
            <person name="Woyke T."/>
        </authorList>
    </citation>
    <scope>NUCLEOTIDE SEQUENCE</scope>
    <source>
        <strain evidence="2">GVMAG-M-3300023184-13</strain>
    </source>
</reference>
<accession>A0A6C0HML1</accession>
<feature type="region of interest" description="Disordered" evidence="1">
    <location>
        <begin position="1"/>
        <end position="25"/>
    </location>
</feature>
<name>A0A6C0HML1_9ZZZZ</name>
<evidence type="ECO:0000313" key="2">
    <source>
        <dbReference type="EMBL" id="QHT81607.1"/>
    </source>
</evidence>
<sequence length="619" mass="71970">MIKTKNIVKGTVKGSARTKKANPHKTKYHLKDTKKCTNMHGGGLLNKLRWWKTKTATPNTATPNTATPNTATPSTATPSTPTPSTPKVGKNSKVFSISLFDLYKCMKTNFNINEINFPINMYNYIIINYAIKKLSWETVQNDLKLTFNYDYNKEKNNLTITADSASCILYEQIIRGTQNLILNDISINNDNKYPILLNAVYNYTETIIEARKTDSSKVKIPIGYQKFIEYFQNYKRRYSKRTKHRNKYNNNNYGGVVINYKFNNSNSDVVKENIKANADVQVNEYNKYISFGDLYIKKEKNLLYTLYKPRYSIPKIYSHLVLNNLLVLIKYKIINTLTHANANESTHKNPTQRANENGSYLDLTDQNEEAHGHNENENEEEIEQINEEANGSNPVKSNYLVISPEIEIIPTEIIIRENIEIEPKSLEDTKLRVAALLIYNNSKENYDQTLKYLDDMENIIKDSIIHMESFVSVITEKNRQKYNSILAKIKANEEIKEISQENVSNYFIYPCEYSIGYYRASINLANILDNIYKKIANSDKNNKFPENYLYNIYKLLDKCTFDNYKEIKELIPKLPAVEVQNNSYVSDNLEEYYKHIVKQEENKSRIAKEYAEQFMPDQR</sequence>
<dbReference type="AlphaFoldDB" id="A0A6C0HML1"/>
<dbReference type="EMBL" id="MN739986">
    <property type="protein sequence ID" value="QHT81607.1"/>
    <property type="molecule type" value="Genomic_DNA"/>
</dbReference>
<proteinExistence type="predicted"/>
<feature type="compositionally biased region" description="Low complexity" evidence="1">
    <location>
        <begin position="56"/>
        <end position="79"/>
    </location>
</feature>